<proteinExistence type="inferred from homology"/>
<dbReference type="GO" id="GO:0005524">
    <property type="term" value="F:ATP binding"/>
    <property type="evidence" value="ECO:0007669"/>
    <property type="project" value="UniProtKB-UniRule"/>
</dbReference>
<sequence length="452" mass="49692">MAKNKIVYICQQCGYESIKWLGKCPGCNSWNSMVEEEKQSTNKTIKNINIKSEPKIISTIKSSEYERLDTGINELNRVLGGGIVKGSLTLISGSPGIGKSTILLQAANNIATKYGKILYVSGEESEEQIKMRADRLKVISKDIYILSETNVDIIKEHITTINPKFVIIDSIQTLFKSELSSAPGTVSQVRQCSNDIMLISKSNNIPFFIVAHVTKQGELAGPRVLEHMVDTVLSFEGERTQEFRILRTVKNRFGTTSEIGVFEMAGGGLLEISNPSAVFLEETEFQREGSVIIGIMEGTRPILIEIQALVSETKAYMPRRTAVGVDTARLNLILAVLEKKLNIPFYNCDVYVNVVGGLDLTGTFADLGLALALLSSAKSKDIKLPKILVVGEIGLTGEVRPVSFCDRIVNEGIKMGFTNIIIPDRNKDKISVKNNVNLIGISSLREGINKVF</sequence>
<evidence type="ECO:0000256" key="5">
    <source>
        <dbReference type="ARBA" id="ARBA00022801"/>
    </source>
</evidence>
<evidence type="ECO:0000256" key="4">
    <source>
        <dbReference type="ARBA" id="ARBA00022771"/>
    </source>
</evidence>
<dbReference type="InterPro" id="IPR004504">
    <property type="entry name" value="DNA_repair_RadA"/>
</dbReference>
<dbReference type="FunFam" id="3.30.230.10:FF:000173">
    <property type="entry name" value="DNA repair protein RadA"/>
    <property type="match status" value="1"/>
</dbReference>
<dbReference type="GO" id="GO:0003684">
    <property type="term" value="F:damaged DNA binding"/>
    <property type="evidence" value="ECO:0007669"/>
    <property type="project" value="InterPro"/>
</dbReference>
<evidence type="ECO:0000256" key="3">
    <source>
        <dbReference type="ARBA" id="ARBA00022763"/>
    </source>
</evidence>
<keyword evidence="1 11" id="KW-0479">Metal-binding</keyword>
<evidence type="ECO:0000313" key="16">
    <source>
        <dbReference type="Proteomes" id="UP000480039"/>
    </source>
</evidence>
<dbReference type="CDD" id="cd01121">
    <property type="entry name" value="RadA_SMS_N"/>
    <property type="match status" value="1"/>
</dbReference>
<dbReference type="Pfam" id="PF13481">
    <property type="entry name" value="AAA_25"/>
    <property type="match status" value="1"/>
</dbReference>
<dbReference type="InterPro" id="IPR020568">
    <property type="entry name" value="Ribosomal_Su5_D2-typ_SF"/>
</dbReference>
<dbReference type="Gene3D" id="3.40.50.300">
    <property type="entry name" value="P-loop containing nucleotide triphosphate hydrolases"/>
    <property type="match status" value="1"/>
</dbReference>
<keyword evidence="3 11" id="KW-0227">DNA damage</keyword>
<dbReference type="InterPro" id="IPR027417">
    <property type="entry name" value="P-loop_NTPase"/>
</dbReference>
<evidence type="ECO:0000259" key="14">
    <source>
        <dbReference type="PROSITE" id="PS50162"/>
    </source>
</evidence>
<dbReference type="AlphaFoldDB" id="A0A846J4G9"/>
<accession>A0A846J4G9</accession>
<gene>
    <name evidence="11 15" type="primary">radA</name>
    <name evidence="15" type="ORF">FC871_10060</name>
</gene>
<evidence type="ECO:0000256" key="2">
    <source>
        <dbReference type="ARBA" id="ARBA00022741"/>
    </source>
</evidence>
<evidence type="ECO:0000313" key="15">
    <source>
        <dbReference type="EMBL" id="NFJ08808.1"/>
    </source>
</evidence>
<dbReference type="InterPro" id="IPR003593">
    <property type="entry name" value="AAA+_ATPase"/>
</dbReference>
<comment type="similarity">
    <text evidence="11 13">Belongs to the RecA family. RadA subfamily.</text>
</comment>
<dbReference type="InterPro" id="IPR041166">
    <property type="entry name" value="Rubredoxin_2"/>
</dbReference>
<keyword evidence="8 11" id="KW-0346">Stress response</keyword>
<dbReference type="GO" id="GO:0000725">
    <property type="term" value="P:recombinational repair"/>
    <property type="evidence" value="ECO:0007669"/>
    <property type="project" value="UniProtKB-UniRule"/>
</dbReference>
<dbReference type="GO" id="GO:0008270">
    <property type="term" value="F:zinc ion binding"/>
    <property type="evidence" value="ECO:0007669"/>
    <property type="project" value="UniProtKB-KW"/>
</dbReference>
<keyword evidence="10 11" id="KW-0234">DNA repair</keyword>
<keyword evidence="2 11" id="KW-0547">Nucleotide-binding</keyword>
<dbReference type="InterPro" id="IPR020588">
    <property type="entry name" value="RecA_ATP-bd"/>
</dbReference>
<protein>
    <recommendedName>
        <fullName evidence="11 12">DNA repair protein RadA</fullName>
    </recommendedName>
</protein>
<comment type="function">
    <text evidence="13">DNA-dependent ATPase involved in processing of recombination intermediates, plays a role in repairing DNA breaks. Stimulates the branch migration of RecA-mediated strand transfer reactions, allowing the 3' invading strand to extend heteroduplex DNA faster. Binds ssDNA in the presence of ADP but not other nucleotides, has ATPase activity that is stimulated by ssDNA and various branched DNA structures, but inhibited by SSB. Does not have RecA's homology-searching function.</text>
</comment>
<keyword evidence="4 13" id="KW-0863">Zinc-finger</keyword>
<dbReference type="FunFam" id="3.40.50.300:FF:000050">
    <property type="entry name" value="DNA repair protein RadA"/>
    <property type="match status" value="1"/>
</dbReference>
<evidence type="ECO:0000256" key="12">
    <source>
        <dbReference type="NCBIfam" id="TIGR00416"/>
    </source>
</evidence>
<dbReference type="GO" id="GO:0005829">
    <property type="term" value="C:cytosol"/>
    <property type="evidence" value="ECO:0007669"/>
    <property type="project" value="TreeGrafter"/>
</dbReference>
<dbReference type="EMBL" id="SWQE01000005">
    <property type="protein sequence ID" value="NFJ08808.1"/>
    <property type="molecule type" value="Genomic_DNA"/>
</dbReference>
<evidence type="ECO:0000256" key="11">
    <source>
        <dbReference type="HAMAP-Rule" id="MF_01498"/>
    </source>
</evidence>
<reference evidence="15 16" key="1">
    <citation type="submission" date="2019-04" db="EMBL/GenBank/DDBJ databases">
        <title>Genome sequencing of Clostridium botulinum Groups I-IV and Clostridium butyricum.</title>
        <authorList>
            <person name="Brunt J."/>
            <person name="Van Vliet A.H.M."/>
            <person name="Stringer S.C."/>
            <person name="Carter A.T."/>
            <person name="Peck M.W."/>
        </authorList>
    </citation>
    <scope>NUCLEOTIDE SEQUENCE [LARGE SCALE GENOMIC DNA]</scope>
    <source>
        <strain evidence="15 16">Colworth BL30</strain>
    </source>
</reference>
<dbReference type="SMART" id="SM00382">
    <property type="entry name" value="AAA"/>
    <property type="match status" value="1"/>
</dbReference>
<dbReference type="SUPFAM" id="SSF54211">
    <property type="entry name" value="Ribosomal protein S5 domain 2-like"/>
    <property type="match status" value="1"/>
</dbReference>
<feature type="binding site" evidence="11">
    <location>
        <begin position="93"/>
        <end position="100"/>
    </location>
    <ligand>
        <name>ATP</name>
        <dbReference type="ChEBI" id="CHEBI:30616"/>
    </ligand>
</feature>
<dbReference type="NCBIfam" id="TIGR00416">
    <property type="entry name" value="sms"/>
    <property type="match status" value="1"/>
</dbReference>
<feature type="short sequence motif" description="RadA KNRFG motif" evidence="11">
    <location>
        <begin position="250"/>
        <end position="254"/>
    </location>
</feature>
<name>A0A846J4G9_CLOBO</name>
<dbReference type="PROSITE" id="PS50162">
    <property type="entry name" value="RECA_2"/>
    <property type="match status" value="1"/>
</dbReference>
<evidence type="ECO:0000256" key="10">
    <source>
        <dbReference type="ARBA" id="ARBA00023204"/>
    </source>
</evidence>
<comment type="function">
    <text evidence="11">Plays a role in repairing double-strand DNA breaks, probably involving stabilizing or processing branched DNA or blocked replication forks.</text>
</comment>
<comment type="domain">
    <text evidence="11">The middle region has homology to RecA with ATPase motifs including the RadA KNRFG motif, while the C-terminus is homologous to Lon protease.</text>
</comment>
<keyword evidence="6 13" id="KW-0862">Zinc</keyword>
<dbReference type="Pfam" id="PF18073">
    <property type="entry name" value="Zn_ribbon_LapB"/>
    <property type="match status" value="1"/>
</dbReference>
<feature type="region of interest" description="Lon-protease-like" evidence="11">
    <location>
        <begin position="349"/>
        <end position="452"/>
    </location>
</feature>
<dbReference type="PANTHER" id="PTHR32472:SF10">
    <property type="entry name" value="DNA REPAIR PROTEIN RADA-LIKE PROTEIN"/>
    <property type="match status" value="1"/>
</dbReference>
<dbReference type="Pfam" id="PF13541">
    <property type="entry name" value="ChlI"/>
    <property type="match status" value="1"/>
</dbReference>
<evidence type="ECO:0000256" key="6">
    <source>
        <dbReference type="ARBA" id="ARBA00022833"/>
    </source>
</evidence>
<dbReference type="Proteomes" id="UP000480039">
    <property type="component" value="Unassembled WGS sequence"/>
</dbReference>
<keyword evidence="7 11" id="KW-0067">ATP-binding</keyword>
<dbReference type="RefSeq" id="WP_012343748.1">
    <property type="nucleotide sequence ID" value="NZ_JBKFVV010000004.1"/>
</dbReference>
<evidence type="ECO:0000256" key="8">
    <source>
        <dbReference type="ARBA" id="ARBA00023016"/>
    </source>
</evidence>
<comment type="caution">
    <text evidence="15">The sequence shown here is derived from an EMBL/GenBank/DDBJ whole genome shotgun (WGS) entry which is preliminary data.</text>
</comment>
<dbReference type="SUPFAM" id="SSF52540">
    <property type="entry name" value="P-loop containing nucleoside triphosphate hydrolases"/>
    <property type="match status" value="1"/>
</dbReference>
<dbReference type="PRINTS" id="PR01874">
    <property type="entry name" value="DNAREPAIRADA"/>
</dbReference>
<dbReference type="GO" id="GO:0140664">
    <property type="term" value="F:ATP-dependent DNA damage sensor activity"/>
    <property type="evidence" value="ECO:0007669"/>
    <property type="project" value="InterPro"/>
</dbReference>
<evidence type="ECO:0000256" key="7">
    <source>
        <dbReference type="ARBA" id="ARBA00022840"/>
    </source>
</evidence>
<keyword evidence="9 11" id="KW-0238">DNA-binding</keyword>
<dbReference type="Gene3D" id="3.30.230.10">
    <property type="match status" value="1"/>
</dbReference>
<evidence type="ECO:0000256" key="9">
    <source>
        <dbReference type="ARBA" id="ARBA00023125"/>
    </source>
</evidence>
<evidence type="ECO:0000256" key="13">
    <source>
        <dbReference type="RuleBase" id="RU003555"/>
    </source>
</evidence>
<evidence type="ECO:0000256" key="1">
    <source>
        <dbReference type="ARBA" id="ARBA00022723"/>
    </source>
</evidence>
<dbReference type="GO" id="GO:0016787">
    <property type="term" value="F:hydrolase activity"/>
    <property type="evidence" value="ECO:0007669"/>
    <property type="project" value="UniProtKB-KW"/>
</dbReference>
<feature type="domain" description="RecA family profile 1" evidence="14">
    <location>
        <begin position="64"/>
        <end position="213"/>
    </location>
</feature>
<dbReference type="InterPro" id="IPR014721">
    <property type="entry name" value="Ribsml_uS5_D2-typ_fold_subgr"/>
</dbReference>
<dbReference type="HAMAP" id="MF_01498">
    <property type="entry name" value="RadA_bact"/>
    <property type="match status" value="1"/>
</dbReference>
<keyword evidence="5" id="KW-0378">Hydrolase</keyword>
<organism evidence="15 16">
    <name type="scientific">Clostridium botulinum</name>
    <dbReference type="NCBI Taxonomy" id="1491"/>
    <lineage>
        <taxon>Bacteria</taxon>
        <taxon>Bacillati</taxon>
        <taxon>Bacillota</taxon>
        <taxon>Clostridia</taxon>
        <taxon>Eubacteriales</taxon>
        <taxon>Clostridiaceae</taxon>
        <taxon>Clostridium</taxon>
    </lineage>
</organism>
<dbReference type="PANTHER" id="PTHR32472">
    <property type="entry name" value="DNA REPAIR PROTEIN RADA"/>
    <property type="match status" value="1"/>
</dbReference>